<comment type="cofactor">
    <cofactor evidence="16">
        <name>Zn(2+)</name>
        <dbReference type="ChEBI" id="CHEBI:29105"/>
    </cofactor>
    <cofactor evidence="16">
        <name>Co(2+)</name>
        <dbReference type="ChEBI" id="CHEBI:48828"/>
    </cofactor>
    <text evidence="16">Binds 2 Zn(2+) or Co(2+) ions per subunit.</text>
</comment>
<keyword evidence="13 16" id="KW-0170">Cobalt</keyword>
<evidence type="ECO:0000256" key="12">
    <source>
        <dbReference type="ARBA" id="ARBA00023154"/>
    </source>
</evidence>
<evidence type="ECO:0000256" key="16">
    <source>
        <dbReference type="HAMAP-Rule" id="MF_01690"/>
    </source>
</evidence>
<dbReference type="PANTHER" id="PTHR43808:SF31">
    <property type="entry name" value="N-ACETYL-L-CITRULLINE DEACETYLASE"/>
    <property type="match status" value="1"/>
</dbReference>
<dbReference type="GO" id="GO:0008270">
    <property type="term" value="F:zinc ion binding"/>
    <property type="evidence" value="ECO:0007669"/>
    <property type="project" value="UniProtKB-UniRule"/>
</dbReference>
<dbReference type="Pfam" id="PF07687">
    <property type="entry name" value="M20_dimer"/>
    <property type="match status" value="1"/>
</dbReference>
<dbReference type="SUPFAM" id="SSF53187">
    <property type="entry name" value="Zn-dependent exopeptidases"/>
    <property type="match status" value="1"/>
</dbReference>
<dbReference type="InterPro" id="IPR011650">
    <property type="entry name" value="Peptidase_M20_dimer"/>
</dbReference>
<evidence type="ECO:0000256" key="4">
    <source>
        <dbReference type="ARBA" id="ARBA00011738"/>
    </source>
</evidence>
<feature type="binding site" evidence="16">
    <location>
        <position position="162"/>
    </location>
    <ligand>
        <name>Zn(2+)</name>
        <dbReference type="ChEBI" id="CHEBI:29105"/>
        <label>1</label>
    </ligand>
</feature>
<dbReference type="RefSeq" id="WP_367681057.1">
    <property type="nucleotide sequence ID" value="NZ_OZ060371.1"/>
</dbReference>
<feature type="binding site" evidence="16">
    <location>
        <position position="99"/>
    </location>
    <ligand>
        <name>Zn(2+)</name>
        <dbReference type="ChEBI" id="CHEBI:29105"/>
        <label>2</label>
    </ligand>
</feature>
<dbReference type="SUPFAM" id="SSF55031">
    <property type="entry name" value="Bacterial exopeptidase dimerisation domain"/>
    <property type="match status" value="1"/>
</dbReference>
<comment type="subunit">
    <text evidence="4 16">Homodimer.</text>
</comment>
<accession>A0AAT9IHT3</accession>
<evidence type="ECO:0000256" key="7">
    <source>
        <dbReference type="ARBA" id="ARBA00022605"/>
    </source>
</evidence>
<feature type="domain" description="Peptidase M20 dimerisation" evidence="17">
    <location>
        <begin position="175"/>
        <end position="280"/>
    </location>
</feature>
<comment type="pathway">
    <text evidence="2 16">Amino-acid biosynthesis; L-lysine biosynthesis via DAP pathway; LL-2,6-diaminopimelate from (S)-tetrahydrodipicolinate (succinylase route): step 3/3.</text>
</comment>
<dbReference type="PANTHER" id="PTHR43808">
    <property type="entry name" value="ACETYLORNITHINE DEACETYLASE"/>
    <property type="match status" value="1"/>
</dbReference>
<evidence type="ECO:0000256" key="13">
    <source>
        <dbReference type="ARBA" id="ARBA00023285"/>
    </source>
</evidence>
<dbReference type="NCBIfam" id="TIGR01246">
    <property type="entry name" value="dapE_proteo"/>
    <property type="match status" value="1"/>
</dbReference>
<dbReference type="NCBIfam" id="NF009557">
    <property type="entry name" value="PRK13009.1"/>
    <property type="match status" value="1"/>
</dbReference>
<dbReference type="GO" id="GO:0008777">
    <property type="term" value="F:acetylornithine deacetylase activity"/>
    <property type="evidence" value="ECO:0007669"/>
    <property type="project" value="TreeGrafter"/>
</dbReference>
<evidence type="ECO:0000256" key="5">
    <source>
        <dbReference type="ARBA" id="ARBA00011921"/>
    </source>
</evidence>
<proteinExistence type="inferred from homology"/>
<dbReference type="Pfam" id="PF01546">
    <property type="entry name" value="Peptidase_M20"/>
    <property type="match status" value="1"/>
</dbReference>
<dbReference type="GO" id="GO:0009089">
    <property type="term" value="P:lysine biosynthetic process via diaminopimelate"/>
    <property type="evidence" value="ECO:0007669"/>
    <property type="project" value="UniProtKB-UniRule"/>
</dbReference>
<keyword evidence="12 16" id="KW-0457">Lysine biosynthesis</keyword>
<gene>
    <name evidence="16 18" type="primary">dapE</name>
    <name evidence="18" type="ORF">BUANCORI2928_079</name>
</gene>
<name>A0AAT9IHT3_9GAMM</name>
<dbReference type="InterPro" id="IPR050072">
    <property type="entry name" value="Peptidase_M20A"/>
</dbReference>
<keyword evidence="9 16" id="KW-0378">Hydrolase</keyword>
<evidence type="ECO:0000256" key="10">
    <source>
        <dbReference type="ARBA" id="ARBA00022833"/>
    </source>
</evidence>
<dbReference type="EMBL" id="OZ060371">
    <property type="protein sequence ID" value="CAL4042285.1"/>
    <property type="molecule type" value="Genomic_DNA"/>
</dbReference>
<evidence type="ECO:0000256" key="6">
    <source>
        <dbReference type="ARBA" id="ARBA00022391"/>
    </source>
</evidence>
<evidence type="ECO:0000256" key="11">
    <source>
        <dbReference type="ARBA" id="ARBA00022915"/>
    </source>
</evidence>
<comment type="catalytic activity">
    <reaction evidence="15 16">
        <text>N-succinyl-(2S,6S)-2,6-diaminopimelate + H2O = (2S,6S)-2,6-diaminopimelate + succinate</text>
        <dbReference type="Rhea" id="RHEA:22608"/>
        <dbReference type="ChEBI" id="CHEBI:15377"/>
        <dbReference type="ChEBI" id="CHEBI:30031"/>
        <dbReference type="ChEBI" id="CHEBI:57609"/>
        <dbReference type="ChEBI" id="CHEBI:58087"/>
        <dbReference type="EC" id="3.5.1.18"/>
    </reaction>
</comment>
<comment type="similarity">
    <text evidence="3 16">Belongs to the peptidase M20A family. DapE subfamily.</text>
</comment>
<feature type="binding site" evidence="16">
    <location>
        <position position="134"/>
    </location>
    <ligand>
        <name>Zn(2+)</name>
        <dbReference type="ChEBI" id="CHEBI:29105"/>
        <label>2</label>
    </ligand>
</feature>
<evidence type="ECO:0000313" key="18">
    <source>
        <dbReference type="EMBL" id="CAL4042285.1"/>
    </source>
</evidence>
<dbReference type="EC" id="3.5.1.18" evidence="5 16"/>
<evidence type="ECO:0000256" key="1">
    <source>
        <dbReference type="ARBA" id="ARBA00001941"/>
    </source>
</evidence>
<dbReference type="GO" id="GO:0050897">
    <property type="term" value="F:cobalt ion binding"/>
    <property type="evidence" value="ECO:0007669"/>
    <property type="project" value="UniProtKB-UniRule"/>
</dbReference>
<evidence type="ECO:0000256" key="14">
    <source>
        <dbReference type="ARBA" id="ARBA00031891"/>
    </source>
</evidence>
<feature type="active site" description="Proton acceptor" evidence="16">
    <location>
        <position position="133"/>
    </location>
</feature>
<feature type="active site" evidence="16">
    <location>
        <position position="68"/>
    </location>
</feature>
<comment type="cofactor">
    <cofactor evidence="1">
        <name>Co(2+)</name>
        <dbReference type="ChEBI" id="CHEBI:48828"/>
    </cofactor>
</comment>
<reference evidence="18" key="1">
    <citation type="submission" date="2024-06" db="EMBL/GenBank/DDBJ databases">
        <authorList>
            <person name="Manzano-Marin A."/>
            <person name="Manzano-Marin A."/>
            <person name="Alejandro Manzano Marin A."/>
        </authorList>
    </citation>
    <scope>NUCLEOTIDE SEQUENCE</scope>
    <source>
        <strain evidence="18">Ancorni-2928</strain>
    </source>
</reference>
<keyword evidence="10 16" id="KW-0862">Zinc</keyword>
<evidence type="ECO:0000256" key="2">
    <source>
        <dbReference type="ARBA" id="ARBA00005130"/>
    </source>
</evidence>
<evidence type="ECO:0000256" key="3">
    <source>
        <dbReference type="ARBA" id="ARBA00006746"/>
    </source>
</evidence>
<keyword evidence="11 16" id="KW-0220">Diaminopimelate biosynthesis</keyword>
<dbReference type="InterPro" id="IPR036264">
    <property type="entry name" value="Bact_exopeptidase_dim_dom"/>
</dbReference>
<dbReference type="GO" id="GO:0019877">
    <property type="term" value="P:diaminopimelate biosynthetic process"/>
    <property type="evidence" value="ECO:0007669"/>
    <property type="project" value="UniProtKB-UniRule"/>
</dbReference>
<keyword evidence="8 16" id="KW-0479">Metal-binding</keyword>
<comment type="function">
    <text evidence="16">Catalyzes the hydrolysis of N-succinyl-L,L-diaminopimelic acid (SDAP), forming succinate and LL-2,6-diaminopimelate (DAP), an intermediate involved in the bacterial biosynthesis of lysine and meso-diaminopimelic acid, an essential component of bacterial cell walls.</text>
</comment>
<dbReference type="GO" id="GO:0006526">
    <property type="term" value="P:L-arginine biosynthetic process"/>
    <property type="evidence" value="ECO:0007669"/>
    <property type="project" value="TreeGrafter"/>
</dbReference>
<feature type="binding site" evidence="16">
    <location>
        <position position="66"/>
    </location>
    <ligand>
        <name>Zn(2+)</name>
        <dbReference type="ChEBI" id="CHEBI:29105"/>
        <label>1</label>
    </ligand>
</feature>
<keyword evidence="7 16" id="KW-0028">Amino-acid biosynthesis</keyword>
<dbReference type="HAMAP" id="MF_01690">
    <property type="entry name" value="DapE"/>
    <property type="match status" value="1"/>
</dbReference>
<sequence>MTCPIVQLASELISIPSISPNDNGCQNILIHKLKKIGFTIEQMNENSTNNFWAYRGIGKTLTFLGHTDVVPPGKTLQWNTNPFNPTIKNNRLYGRGSADMKGSIAAMIIAVERFVLKHSNYNGRISFIITSDEESKATHGTIKVVKKLISRNEKIDYCVIGEPTSDTVLGDTLKNGRRGSLTGKIKIFGTQGHVAYPNLADNPIHKSLLFLHELTCIKWDSGNKYFDKTNLEIVTITSGNKINNMIPGEITIIFNIRFNTETTVKSIKVKIFNLLNKFNLKNNIIWTLSGLPFLTKNSSLVNIVLNSIKKYSCKNPKVSTSGGTSDGRFIALMKPEIVELGLVNKTIHKVNEYTKISDLKLLTLIYENILKKILL</sequence>
<dbReference type="GO" id="GO:0009014">
    <property type="term" value="F:succinyl-diaminopimelate desuccinylase activity"/>
    <property type="evidence" value="ECO:0007669"/>
    <property type="project" value="UniProtKB-UniRule"/>
</dbReference>
<dbReference type="Gene3D" id="3.40.630.10">
    <property type="entry name" value="Zn peptidases"/>
    <property type="match status" value="2"/>
</dbReference>
<evidence type="ECO:0000256" key="15">
    <source>
        <dbReference type="ARBA" id="ARBA00051301"/>
    </source>
</evidence>
<evidence type="ECO:0000259" key="17">
    <source>
        <dbReference type="Pfam" id="PF07687"/>
    </source>
</evidence>
<evidence type="ECO:0000256" key="8">
    <source>
        <dbReference type="ARBA" id="ARBA00022723"/>
    </source>
</evidence>
<dbReference type="CDD" id="cd03891">
    <property type="entry name" value="M20_DapE_proteobac"/>
    <property type="match status" value="1"/>
</dbReference>
<organism evidence="18">
    <name type="scientific">Buchnera aphidicola</name>
    <name type="common">Anoecia corni</name>
    <dbReference type="NCBI Taxonomy" id="2994477"/>
    <lineage>
        <taxon>Bacteria</taxon>
        <taxon>Pseudomonadati</taxon>
        <taxon>Pseudomonadota</taxon>
        <taxon>Gammaproteobacteria</taxon>
        <taxon>Enterobacterales</taxon>
        <taxon>Erwiniaceae</taxon>
        <taxon>Buchnera</taxon>
    </lineage>
</organism>
<dbReference type="InterPro" id="IPR001261">
    <property type="entry name" value="ArgE/DapE_CS"/>
</dbReference>
<dbReference type="InterPro" id="IPR005941">
    <property type="entry name" value="DapE_proteobac"/>
</dbReference>
<protein>
    <recommendedName>
        <fullName evidence="6 16">Succinyl-diaminopimelate desuccinylase</fullName>
        <shortName evidence="16">SDAP desuccinylase</shortName>
        <ecNumber evidence="5 16">3.5.1.18</ecNumber>
    </recommendedName>
    <alternativeName>
        <fullName evidence="14 16">N-succinyl-LL-2,6-diaminoheptanedioate amidohydrolase</fullName>
    </alternativeName>
</protein>
<feature type="binding site" evidence="16">
    <location>
        <position position="99"/>
    </location>
    <ligand>
        <name>Zn(2+)</name>
        <dbReference type="ChEBI" id="CHEBI:29105"/>
        <label>1</label>
    </ligand>
</feature>
<evidence type="ECO:0000256" key="9">
    <source>
        <dbReference type="ARBA" id="ARBA00022801"/>
    </source>
</evidence>
<dbReference type="InterPro" id="IPR002933">
    <property type="entry name" value="Peptidase_M20"/>
</dbReference>
<dbReference type="AlphaFoldDB" id="A0AAT9IHT3"/>
<dbReference type="PROSITE" id="PS00759">
    <property type="entry name" value="ARGE_DAPE_CPG2_2"/>
    <property type="match status" value="1"/>
</dbReference>
<feature type="binding site" evidence="16">
    <location>
        <position position="348"/>
    </location>
    <ligand>
        <name>Zn(2+)</name>
        <dbReference type="ChEBI" id="CHEBI:29105"/>
        <label>2</label>
    </ligand>
</feature>